<dbReference type="PRINTS" id="PR00344">
    <property type="entry name" value="BCTRLSENSOR"/>
</dbReference>
<evidence type="ECO:0000256" key="12">
    <source>
        <dbReference type="PROSITE-ProRule" id="PRU00169"/>
    </source>
</evidence>
<dbReference type="OrthoDB" id="9790669at2"/>
<dbReference type="InterPro" id="IPR005467">
    <property type="entry name" value="His_kinase_dom"/>
</dbReference>
<evidence type="ECO:0000256" key="9">
    <source>
        <dbReference type="ARBA" id="ARBA00022840"/>
    </source>
</evidence>
<dbReference type="KEGG" id="abac:LuPra_05349"/>
<dbReference type="GO" id="GO:0005524">
    <property type="term" value="F:ATP binding"/>
    <property type="evidence" value="ECO:0007669"/>
    <property type="project" value="UniProtKB-KW"/>
</dbReference>
<reference evidence="18" key="2">
    <citation type="submission" date="2016-04" db="EMBL/GenBank/DDBJ databases">
        <title>First Complete Genome Sequence of a Subdivision 6 Acidobacterium.</title>
        <authorList>
            <person name="Huang S."/>
            <person name="Vieira S."/>
            <person name="Bunk B."/>
            <person name="Riedel T."/>
            <person name="Sproeer C."/>
            <person name="Overmann J."/>
        </authorList>
    </citation>
    <scope>NUCLEOTIDE SEQUENCE [LARGE SCALE GENOMIC DNA]</scope>
    <source>
        <strain evidence="18">DSM 100886 HEG_-6_39</strain>
    </source>
</reference>
<evidence type="ECO:0000256" key="5">
    <source>
        <dbReference type="ARBA" id="ARBA00022553"/>
    </source>
</evidence>
<keyword evidence="4" id="KW-1003">Cell membrane</keyword>
<feature type="coiled-coil region" evidence="13">
    <location>
        <begin position="141"/>
        <end position="168"/>
    </location>
</feature>
<keyword evidence="8" id="KW-0418">Kinase</keyword>
<reference evidence="17 18" key="1">
    <citation type="journal article" date="2016" name="Genome Announc.">
        <title>First Complete Genome Sequence of a Subdivision 6 Acidobacterium Strain.</title>
        <authorList>
            <person name="Huang S."/>
            <person name="Vieira S."/>
            <person name="Bunk B."/>
            <person name="Riedel T."/>
            <person name="Sproer C."/>
            <person name="Overmann J."/>
        </authorList>
    </citation>
    <scope>NUCLEOTIDE SEQUENCE [LARGE SCALE GENOMIC DNA]</scope>
    <source>
        <strain evidence="18">DSM 100886 HEG_-6_39</strain>
    </source>
</reference>
<dbReference type="RefSeq" id="WP_110173565.1">
    <property type="nucleotide sequence ID" value="NZ_CP015136.1"/>
</dbReference>
<comment type="subcellular location">
    <subcellularLocation>
        <location evidence="2">Cell membrane</location>
    </subcellularLocation>
</comment>
<evidence type="ECO:0000256" key="6">
    <source>
        <dbReference type="ARBA" id="ARBA00022679"/>
    </source>
</evidence>
<comment type="catalytic activity">
    <reaction evidence="1">
        <text>ATP + protein L-histidine = ADP + protein N-phospho-L-histidine.</text>
        <dbReference type="EC" id="2.7.13.3"/>
    </reaction>
</comment>
<dbReference type="Pfam" id="PF00512">
    <property type="entry name" value="HisKA"/>
    <property type="match status" value="1"/>
</dbReference>
<sequence>MVIAERPKVLIVDDQPRNLDALEAMLAPAECVLVRAQSADEALLSLLRHEFAAIVLDIRMPGMTGIELAQLIKQRKRSEHIPILFLTAHTADDSDILRGYGVGAVDYLSKPVNPDILRSKVGVFIELFRKTRALADLNDALQREVVERQSVQAALERVNQELESRVQERTLALSRAHQGVQENEARLRMALDVAQMTAWEWQLASGEMTWASDPEELFGFPAGAFGPERRTTRVLHVDDRERVSACLRDALQAGVYDCDYRVVRTDGSVAWLTERGRIVPQESGQGDRMVGVTRNVTREREAEREREELLLQAREARDEAERQVRLKDEFLATLSHELRTPMNAMLGWLAIIQEDSSLPDGVQNRLEIIDRNAHAQAKLIEDLLDMNRLMTGNVQLELEPVDLAVLAESTVQTLRPTADAKTVRLALEASHSGGLVNGDGGRLQQVLFNLVHNAVKFTPGGGHVVVGVQTSDAAVRLVVADSGCGISATFLPHVFERFRQEDPSSTRQSHGLGLGLSIARHLAELHGGTLRAASAGMGQGATFVLELPRAVPATSSAMPLAASESSSR</sequence>
<dbReference type="InterPro" id="IPR013655">
    <property type="entry name" value="PAS_fold_3"/>
</dbReference>
<dbReference type="SUPFAM" id="SSF55874">
    <property type="entry name" value="ATPase domain of HSP90 chaperone/DNA topoisomerase II/histidine kinase"/>
    <property type="match status" value="1"/>
</dbReference>
<dbReference type="InterPro" id="IPR000014">
    <property type="entry name" value="PAS"/>
</dbReference>
<dbReference type="Pfam" id="PF00072">
    <property type="entry name" value="Response_reg"/>
    <property type="match status" value="1"/>
</dbReference>
<dbReference type="SMART" id="SM00387">
    <property type="entry name" value="HATPase_c"/>
    <property type="match status" value="1"/>
</dbReference>
<evidence type="ECO:0000256" key="13">
    <source>
        <dbReference type="SAM" id="Coils"/>
    </source>
</evidence>
<dbReference type="PROSITE" id="PS50110">
    <property type="entry name" value="RESPONSE_REGULATORY"/>
    <property type="match status" value="1"/>
</dbReference>
<dbReference type="AlphaFoldDB" id="A0A143PTL7"/>
<dbReference type="PROSITE" id="PS50109">
    <property type="entry name" value="HIS_KIN"/>
    <property type="match status" value="1"/>
</dbReference>
<evidence type="ECO:0000313" key="17">
    <source>
        <dbReference type="EMBL" id="AMY12077.1"/>
    </source>
</evidence>
<keyword evidence="9" id="KW-0067">ATP-binding</keyword>
<keyword evidence="11" id="KW-0472">Membrane</keyword>
<evidence type="ECO:0000259" key="16">
    <source>
        <dbReference type="PROSITE" id="PS50113"/>
    </source>
</evidence>
<evidence type="ECO:0000313" key="18">
    <source>
        <dbReference type="Proteomes" id="UP000076079"/>
    </source>
</evidence>
<evidence type="ECO:0000256" key="2">
    <source>
        <dbReference type="ARBA" id="ARBA00004236"/>
    </source>
</evidence>
<keyword evidence="18" id="KW-1185">Reference proteome</keyword>
<dbReference type="SUPFAM" id="SSF52172">
    <property type="entry name" value="CheY-like"/>
    <property type="match status" value="1"/>
</dbReference>
<protein>
    <recommendedName>
        <fullName evidence="3">histidine kinase</fullName>
        <ecNumber evidence="3">2.7.13.3</ecNumber>
    </recommendedName>
</protein>
<name>A0A143PTL7_LUTPR</name>
<evidence type="ECO:0000256" key="1">
    <source>
        <dbReference type="ARBA" id="ARBA00000085"/>
    </source>
</evidence>
<dbReference type="Pfam" id="PF08447">
    <property type="entry name" value="PAS_3"/>
    <property type="match status" value="1"/>
</dbReference>
<keyword evidence="10" id="KW-0902">Two-component regulatory system</keyword>
<dbReference type="Gene3D" id="3.40.50.2300">
    <property type="match status" value="1"/>
</dbReference>
<keyword evidence="13" id="KW-0175">Coiled coil</keyword>
<dbReference type="SUPFAM" id="SSF55785">
    <property type="entry name" value="PYP-like sensor domain (PAS domain)"/>
    <property type="match status" value="1"/>
</dbReference>
<dbReference type="InterPro" id="IPR000700">
    <property type="entry name" value="PAS-assoc_C"/>
</dbReference>
<feature type="domain" description="Histidine kinase" evidence="14">
    <location>
        <begin position="333"/>
        <end position="551"/>
    </location>
</feature>
<dbReference type="InterPro" id="IPR001789">
    <property type="entry name" value="Sig_transdc_resp-reg_receiver"/>
</dbReference>
<dbReference type="Gene3D" id="1.10.287.130">
    <property type="match status" value="1"/>
</dbReference>
<dbReference type="Gene3D" id="3.30.450.20">
    <property type="entry name" value="PAS domain"/>
    <property type="match status" value="1"/>
</dbReference>
<dbReference type="PROSITE" id="PS50113">
    <property type="entry name" value="PAC"/>
    <property type="match status" value="1"/>
</dbReference>
<dbReference type="InterPro" id="IPR011006">
    <property type="entry name" value="CheY-like_superfamily"/>
</dbReference>
<dbReference type="SMART" id="SM00448">
    <property type="entry name" value="REC"/>
    <property type="match status" value="1"/>
</dbReference>
<dbReference type="InterPro" id="IPR003594">
    <property type="entry name" value="HATPase_dom"/>
</dbReference>
<dbReference type="CDD" id="cd00130">
    <property type="entry name" value="PAS"/>
    <property type="match status" value="1"/>
</dbReference>
<evidence type="ECO:0000256" key="10">
    <source>
        <dbReference type="ARBA" id="ARBA00023012"/>
    </source>
</evidence>
<dbReference type="EC" id="2.7.13.3" evidence="3"/>
<evidence type="ECO:0000256" key="11">
    <source>
        <dbReference type="ARBA" id="ARBA00023136"/>
    </source>
</evidence>
<dbReference type="SMART" id="SM00388">
    <property type="entry name" value="HisKA"/>
    <property type="match status" value="1"/>
</dbReference>
<keyword evidence="5 12" id="KW-0597">Phosphoprotein</keyword>
<keyword evidence="6 17" id="KW-0808">Transferase</keyword>
<dbReference type="InterPro" id="IPR035965">
    <property type="entry name" value="PAS-like_dom_sf"/>
</dbReference>
<dbReference type="GO" id="GO:0005886">
    <property type="term" value="C:plasma membrane"/>
    <property type="evidence" value="ECO:0007669"/>
    <property type="project" value="UniProtKB-SubCell"/>
</dbReference>
<evidence type="ECO:0000256" key="7">
    <source>
        <dbReference type="ARBA" id="ARBA00022741"/>
    </source>
</evidence>
<dbReference type="NCBIfam" id="TIGR00229">
    <property type="entry name" value="sensory_box"/>
    <property type="match status" value="1"/>
</dbReference>
<feature type="coiled-coil region" evidence="13">
    <location>
        <begin position="299"/>
        <end position="326"/>
    </location>
</feature>
<dbReference type="STRING" id="1855912.LuPra_05349"/>
<evidence type="ECO:0000259" key="14">
    <source>
        <dbReference type="PROSITE" id="PS50109"/>
    </source>
</evidence>
<evidence type="ECO:0000256" key="3">
    <source>
        <dbReference type="ARBA" id="ARBA00012438"/>
    </source>
</evidence>
<dbReference type="Proteomes" id="UP000076079">
    <property type="component" value="Chromosome"/>
</dbReference>
<dbReference type="Pfam" id="PF02518">
    <property type="entry name" value="HATPase_c"/>
    <property type="match status" value="1"/>
</dbReference>
<dbReference type="SUPFAM" id="SSF47384">
    <property type="entry name" value="Homodimeric domain of signal transducing histidine kinase"/>
    <property type="match status" value="1"/>
</dbReference>
<proteinExistence type="predicted"/>
<evidence type="ECO:0000256" key="4">
    <source>
        <dbReference type="ARBA" id="ARBA00022475"/>
    </source>
</evidence>
<gene>
    <name evidence="17" type="primary">phoR_6</name>
    <name evidence="17" type="ORF">LuPra_05349</name>
</gene>
<dbReference type="InterPro" id="IPR004358">
    <property type="entry name" value="Sig_transdc_His_kin-like_C"/>
</dbReference>
<dbReference type="PANTHER" id="PTHR43547:SF2">
    <property type="entry name" value="HYBRID SIGNAL TRANSDUCTION HISTIDINE KINASE C"/>
    <property type="match status" value="1"/>
</dbReference>
<dbReference type="InterPro" id="IPR036097">
    <property type="entry name" value="HisK_dim/P_sf"/>
</dbReference>
<feature type="domain" description="PAC" evidence="16">
    <location>
        <begin position="256"/>
        <end position="308"/>
    </location>
</feature>
<dbReference type="Gene3D" id="3.30.565.10">
    <property type="entry name" value="Histidine kinase-like ATPase, C-terminal domain"/>
    <property type="match status" value="1"/>
</dbReference>
<feature type="domain" description="Response regulatory" evidence="15">
    <location>
        <begin position="8"/>
        <end position="125"/>
    </location>
</feature>
<evidence type="ECO:0000259" key="15">
    <source>
        <dbReference type="PROSITE" id="PS50110"/>
    </source>
</evidence>
<accession>A0A143PTL7</accession>
<dbReference type="EMBL" id="CP015136">
    <property type="protein sequence ID" value="AMY12077.1"/>
    <property type="molecule type" value="Genomic_DNA"/>
</dbReference>
<dbReference type="InterPro" id="IPR003661">
    <property type="entry name" value="HisK_dim/P_dom"/>
</dbReference>
<keyword evidence="7" id="KW-0547">Nucleotide-binding</keyword>
<dbReference type="GO" id="GO:0000155">
    <property type="term" value="F:phosphorelay sensor kinase activity"/>
    <property type="evidence" value="ECO:0007669"/>
    <property type="project" value="InterPro"/>
</dbReference>
<dbReference type="CDD" id="cd00082">
    <property type="entry name" value="HisKA"/>
    <property type="match status" value="1"/>
</dbReference>
<organism evidence="17 18">
    <name type="scientific">Luteitalea pratensis</name>
    <dbReference type="NCBI Taxonomy" id="1855912"/>
    <lineage>
        <taxon>Bacteria</taxon>
        <taxon>Pseudomonadati</taxon>
        <taxon>Acidobacteriota</taxon>
        <taxon>Vicinamibacteria</taxon>
        <taxon>Vicinamibacterales</taxon>
        <taxon>Vicinamibacteraceae</taxon>
        <taxon>Luteitalea</taxon>
    </lineage>
</organism>
<dbReference type="FunFam" id="3.30.565.10:FF:000023">
    <property type="entry name" value="PAS domain-containing sensor histidine kinase"/>
    <property type="match status" value="1"/>
</dbReference>
<feature type="modified residue" description="4-aspartylphosphate" evidence="12">
    <location>
        <position position="57"/>
    </location>
</feature>
<dbReference type="PANTHER" id="PTHR43547">
    <property type="entry name" value="TWO-COMPONENT HISTIDINE KINASE"/>
    <property type="match status" value="1"/>
</dbReference>
<dbReference type="InterPro" id="IPR036890">
    <property type="entry name" value="HATPase_C_sf"/>
</dbReference>
<evidence type="ECO:0000256" key="8">
    <source>
        <dbReference type="ARBA" id="ARBA00022777"/>
    </source>
</evidence>